<dbReference type="InterPro" id="IPR045024">
    <property type="entry name" value="NDH-2"/>
</dbReference>
<evidence type="ECO:0000259" key="7">
    <source>
        <dbReference type="Pfam" id="PF22366"/>
    </source>
</evidence>
<organism evidence="8 9">
    <name type="scientific">Plasmodiophora brassicae</name>
    <name type="common">Clubroot disease agent</name>
    <dbReference type="NCBI Taxonomy" id="37360"/>
    <lineage>
        <taxon>Eukaryota</taxon>
        <taxon>Sar</taxon>
        <taxon>Rhizaria</taxon>
        <taxon>Endomyxa</taxon>
        <taxon>Phytomyxea</taxon>
        <taxon>Plasmodiophorida</taxon>
        <taxon>Plasmodiophoridae</taxon>
        <taxon>Plasmodiophora</taxon>
    </lineage>
</organism>
<dbReference type="Pfam" id="PF07992">
    <property type="entry name" value="Pyr_redox_2"/>
    <property type="match status" value="1"/>
</dbReference>
<evidence type="ECO:0000256" key="3">
    <source>
        <dbReference type="ARBA" id="ARBA00022827"/>
    </source>
</evidence>
<dbReference type="InterPro" id="IPR036188">
    <property type="entry name" value="FAD/NAD-bd_sf"/>
</dbReference>
<dbReference type="SUPFAM" id="SSF51905">
    <property type="entry name" value="FAD/NAD(P)-binding domain"/>
    <property type="match status" value="1"/>
</dbReference>
<keyword evidence="4" id="KW-0560">Oxidoreductase</keyword>
<dbReference type="InterPro" id="IPR054585">
    <property type="entry name" value="NDH2-like_C"/>
</dbReference>
<gene>
    <name evidence="8" type="ORF">PBRA_003182</name>
</gene>
<feature type="domain" description="External alternative NADH-ubiquinone oxidoreductase-like C-terminal" evidence="7">
    <location>
        <begin position="379"/>
        <end position="426"/>
    </location>
</feature>
<dbReference type="OrthoDB" id="3244603at2759"/>
<evidence type="ECO:0000256" key="1">
    <source>
        <dbReference type="ARBA" id="ARBA00005272"/>
    </source>
</evidence>
<comment type="similarity">
    <text evidence="1">Belongs to the NADH dehydrogenase family.</text>
</comment>
<dbReference type="Gene3D" id="3.50.50.100">
    <property type="match status" value="1"/>
</dbReference>
<dbReference type="InterPro" id="IPR023753">
    <property type="entry name" value="FAD/NAD-binding_dom"/>
</dbReference>
<dbReference type="EMBL" id="CDSF01000144">
    <property type="protein sequence ID" value="CEP03422.1"/>
    <property type="molecule type" value="Genomic_DNA"/>
</dbReference>
<evidence type="ECO:0000313" key="8">
    <source>
        <dbReference type="EMBL" id="CEP03422.1"/>
    </source>
</evidence>
<dbReference type="STRING" id="37360.A0A0G4J7B9"/>
<keyword evidence="2" id="KW-0285">Flavoprotein</keyword>
<accession>A0A0G4J7B9</accession>
<reference evidence="8 9" key="1">
    <citation type="submission" date="2015-02" db="EMBL/GenBank/DDBJ databases">
        <authorList>
            <person name="Chooi Y.-H."/>
        </authorList>
    </citation>
    <scope>NUCLEOTIDE SEQUENCE [LARGE SCALE GENOMIC DNA]</scope>
    <source>
        <strain evidence="8">E3</strain>
    </source>
</reference>
<dbReference type="PRINTS" id="PR00368">
    <property type="entry name" value="FADPNR"/>
</dbReference>
<evidence type="ECO:0000256" key="4">
    <source>
        <dbReference type="ARBA" id="ARBA00023002"/>
    </source>
</evidence>
<keyword evidence="3" id="KW-0274">FAD</keyword>
<dbReference type="OMA" id="HVDVLTN"/>
<evidence type="ECO:0000256" key="2">
    <source>
        <dbReference type="ARBA" id="ARBA00022630"/>
    </source>
</evidence>
<dbReference type="Pfam" id="PF22366">
    <property type="entry name" value="NDH2_C"/>
    <property type="match status" value="1"/>
</dbReference>
<feature type="domain" description="FAD/NAD(P)-binding" evidence="6">
    <location>
        <begin position="18"/>
        <end position="346"/>
    </location>
</feature>
<dbReference type="PANTHER" id="PTHR43706">
    <property type="entry name" value="NADH DEHYDROGENASE"/>
    <property type="match status" value="1"/>
</dbReference>
<dbReference type="GO" id="GO:0005739">
    <property type="term" value="C:mitochondrion"/>
    <property type="evidence" value="ECO:0007669"/>
    <property type="project" value="UniProtKB-ARBA"/>
</dbReference>
<sequence length="464" mass="51627">MPSTGAVAAAARLARRPRLVVVGTGWAGFRFVRDVLRSAYDVVVISPRDHFVFTPLLASTTIGSLEFRAIIEPVRIVGDLRFYEAEVTGVDPAEKTVRCVDSTRVFDNEEQSRSFTVPYDYLVLAAGAKSQTFGVPGVYEHAMFLKNIADARRIRQRIMHCLQRACQPQVGDEERRELLSLMAGCHVYRGPTSVEFAAELYDFVTEDVGRWYGRDIVDSIRITVLEAGRTILGSFDRALSEYTVRLFQARDIEVRTGVAVKQVTKRGVELGDGSVVPSNLVVWSTGVAAIPLIQSLNWEHDKRSGRLLVSEYLSVPSAPGVYALGDCAVNEKEPLPCTAQVAQQQAKYLARVFNQYNSVGGPPVGSQETTKTKPFVYRHLASLAYVGGWKSIADSKVVKSSGLGTWLFWRSAYWTTNVSIRNKILIPMCKAMPACLVAVRLLTNIAWRIDWFKAWLFGRDISTF</sequence>
<keyword evidence="9" id="KW-1185">Reference proteome</keyword>
<proteinExistence type="inferred from homology"/>
<evidence type="ECO:0000313" key="9">
    <source>
        <dbReference type="Proteomes" id="UP000039324"/>
    </source>
</evidence>
<protein>
    <submittedName>
        <fullName evidence="8">Uncharacterized protein</fullName>
    </submittedName>
</protein>
<dbReference type="AlphaFoldDB" id="A0A0G4J7B9"/>
<evidence type="ECO:0000256" key="5">
    <source>
        <dbReference type="ARBA" id="ARBA00023027"/>
    </source>
</evidence>
<dbReference type="GO" id="GO:0003954">
    <property type="term" value="F:NADH dehydrogenase activity"/>
    <property type="evidence" value="ECO:0007669"/>
    <property type="project" value="InterPro"/>
</dbReference>
<dbReference type="Proteomes" id="UP000039324">
    <property type="component" value="Unassembled WGS sequence"/>
</dbReference>
<evidence type="ECO:0000259" key="6">
    <source>
        <dbReference type="Pfam" id="PF07992"/>
    </source>
</evidence>
<keyword evidence="5" id="KW-0520">NAD</keyword>
<name>A0A0G4J7B9_PLABS</name>
<dbReference type="PANTHER" id="PTHR43706:SF13">
    <property type="entry name" value="NADH DEHYDROGENASE-RELATED"/>
    <property type="match status" value="1"/>
</dbReference>